<dbReference type="EC" id="2.7.13.3" evidence="2"/>
<dbReference type="InterPro" id="IPR003594">
    <property type="entry name" value="HATPase_dom"/>
</dbReference>
<evidence type="ECO:0000256" key="4">
    <source>
        <dbReference type="ARBA" id="ARBA00022777"/>
    </source>
</evidence>
<dbReference type="PRINTS" id="PR00344">
    <property type="entry name" value="BCTRLSENSOR"/>
</dbReference>
<dbReference type="Gene3D" id="1.10.287.130">
    <property type="match status" value="1"/>
</dbReference>
<dbReference type="PANTHER" id="PTHR43047:SF72">
    <property type="entry name" value="OSMOSENSING HISTIDINE PROTEIN KINASE SLN1"/>
    <property type="match status" value="1"/>
</dbReference>
<evidence type="ECO:0000313" key="7">
    <source>
        <dbReference type="Proteomes" id="UP000321129"/>
    </source>
</evidence>
<keyword evidence="7" id="KW-1185">Reference proteome</keyword>
<keyword evidence="4 6" id="KW-0418">Kinase</keyword>
<proteinExistence type="predicted"/>
<dbReference type="AlphaFoldDB" id="A0A5C6UB52"/>
<dbReference type="Proteomes" id="UP000321129">
    <property type="component" value="Unassembled WGS sequence"/>
</dbReference>
<comment type="catalytic activity">
    <reaction evidence="1">
        <text>ATP + protein L-histidine = ADP + protein N-phospho-L-histidine.</text>
        <dbReference type="EC" id="2.7.13.3"/>
    </reaction>
</comment>
<evidence type="ECO:0000256" key="1">
    <source>
        <dbReference type="ARBA" id="ARBA00000085"/>
    </source>
</evidence>
<dbReference type="PANTHER" id="PTHR43047">
    <property type="entry name" value="TWO-COMPONENT HISTIDINE PROTEIN KINASE"/>
    <property type="match status" value="1"/>
</dbReference>
<evidence type="ECO:0000256" key="2">
    <source>
        <dbReference type="ARBA" id="ARBA00012438"/>
    </source>
</evidence>
<reference evidence="6 7" key="1">
    <citation type="submission" date="2019-08" db="EMBL/GenBank/DDBJ databases">
        <title>Sphingorhabdus soil sp. nov., isolated from arctic soil.</title>
        <authorList>
            <person name="Liu Y."/>
        </authorList>
    </citation>
    <scope>NUCLEOTIDE SEQUENCE [LARGE SCALE GENOMIC DNA]</scope>
    <source>
        <strain evidence="6 7">D-2Q-5-6</strain>
    </source>
</reference>
<gene>
    <name evidence="6" type="ORF">FSZ31_09185</name>
</gene>
<dbReference type="SMART" id="SM00387">
    <property type="entry name" value="HATPase_c"/>
    <property type="match status" value="1"/>
</dbReference>
<accession>A0A5C6UB52</accession>
<dbReference type="GO" id="GO:0005886">
    <property type="term" value="C:plasma membrane"/>
    <property type="evidence" value="ECO:0007669"/>
    <property type="project" value="TreeGrafter"/>
</dbReference>
<dbReference type="InterPro" id="IPR004358">
    <property type="entry name" value="Sig_transdc_His_kin-like_C"/>
</dbReference>
<sequence>MTDETIRARVDREGRLVSADAALAHLQHRAGGKLPGPIVMPQLAAIVATALRLNAPMLRPVYAGEADFDLRFWVRIVPDTDGAALTLSGWSEEAKIRPQLSQDPAFPLDGPGWTFECDGRLAILGLWAEGSAARIRTRDWIGKTLDELFDPVGTEPIAATLARGETVDALAVDAMIDGVVARAELNARPSIAANGTLSGAAGSLTLKRGKRAGAAGETPYLPGNWGALDRRMDEALRLPIGRIIANAETIARRVEGPIADDYASYAGDIASAGKHLLGLIDDLADLQAIEREGFEVAHERVDLAKVAAQAAGLLSMRAAEKRMTITVKPNDQAALAVGEFRRVLQILINFIGNAVRYAPDDTQITVETAVDPDHGKASVTVIDQGPGIAPEDQVRIFDKFERLGRRDHGGSGLGLYISNRLARAMDGNVTIESAPGEGARFSLALPRWPE</sequence>
<dbReference type="SUPFAM" id="SSF47384">
    <property type="entry name" value="Homodimeric domain of signal transducing histidine kinase"/>
    <property type="match status" value="1"/>
</dbReference>
<name>A0A5C6UB52_9SPHN</name>
<dbReference type="InterPro" id="IPR005467">
    <property type="entry name" value="His_kinase_dom"/>
</dbReference>
<dbReference type="EMBL" id="VOPY01000002">
    <property type="protein sequence ID" value="TXC69095.1"/>
    <property type="molecule type" value="Genomic_DNA"/>
</dbReference>
<dbReference type="Pfam" id="PF02518">
    <property type="entry name" value="HATPase_c"/>
    <property type="match status" value="1"/>
</dbReference>
<evidence type="ECO:0000256" key="3">
    <source>
        <dbReference type="ARBA" id="ARBA00022679"/>
    </source>
</evidence>
<dbReference type="PROSITE" id="PS50109">
    <property type="entry name" value="HIS_KIN"/>
    <property type="match status" value="1"/>
</dbReference>
<dbReference type="InterPro" id="IPR036097">
    <property type="entry name" value="HisK_dim/P_sf"/>
</dbReference>
<dbReference type="GO" id="GO:0000155">
    <property type="term" value="F:phosphorelay sensor kinase activity"/>
    <property type="evidence" value="ECO:0007669"/>
    <property type="project" value="InterPro"/>
</dbReference>
<organism evidence="6 7">
    <name type="scientific">Flavisphingopyxis soli</name>
    <dbReference type="NCBI Taxonomy" id="2601267"/>
    <lineage>
        <taxon>Bacteria</taxon>
        <taxon>Pseudomonadati</taxon>
        <taxon>Pseudomonadota</taxon>
        <taxon>Alphaproteobacteria</taxon>
        <taxon>Sphingomonadales</taxon>
        <taxon>Sphingopyxidaceae</taxon>
        <taxon>Flavisphingopyxis</taxon>
    </lineage>
</organism>
<dbReference type="OrthoDB" id="7933832at2"/>
<dbReference type="RefSeq" id="WP_147123050.1">
    <property type="nucleotide sequence ID" value="NZ_VOPY01000002.1"/>
</dbReference>
<dbReference type="InterPro" id="IPR036890">
    <property type="entry name" value="HATPase_C_sf"/>
</dbReference>
<evidence type="ECO:0000259" key="5">
    <source>
        <dbReference type="PROSITE" id="PS50109"/>
    </source>
</evidence>
<dbReference type="SUPFAM" id="SSF55874">
    <property type="entry name" value="ATPase domain of HSP90 chaperone/DNA topoisomerase II/histidine kinase"/>
    <property type="match status" value="1"/>
</dbReference>
<dbReference type="Gene3D" id="3.30.565.10">
    <property type="entry name" value="Histidine kinase-like ATPase, C-terminal domain"/>
    <property type="match status" value="1"/>
</dbReference>
<evidence type="ECO:0000313" key="6">
    <source>
        <dbReference type="EMBL" id="TXC69095.1"/>
    </source>
</evidence>
<keyword evidence="3" id="KW-0808">Transferase</keyword>
<comment type="caution">
    <text evidence="6">The sequence shown here is derived from an EMBL/GenBank/DDBJ whole genome shotgun (WGS) entry which is preliminary data.</text>
</comment>
<feature type="domain" description="Histidine kinase" evidence="5">
    <location>
        <begin position="231"/>
        <end position="449"/>
    </location>
</feature>
<dbReference type="GO" id="GO:0009927">
    <property type="term" value="F:histidine phosphotransfer kinase activity"/>
    <property type="evidence" value="ECO:0007669"/>
    <property type="project" value="TreeGrafter"/>
</dbReference>
<protein>
    <recommendedName>
        <fullName evidence="2">histidine kinase</fullName>
        <ecNumber evidence="2">2.7.13.3</ecNumber>
    </recommendedName>
</protein>